<organism evidence="1 2">
    <name type="scientific">Prunus armeniaca</name>
    <name type="common">Apricot</name>
    <name type="synonym">Armeniaca vulgaris</name>
    <dbReference type="NCBI Taxonomy" id="36596"/>
    <lineage>
        <taxon>Eukaryota</taxon>
        <taxon>Viridiplantae</taxon>
        <taxon>Streptophyta</taxon>
        <taxon>Embryophyta</taxon>
        <taxon>Tracheophyta</taxon>
        <taxon>Spermatophyta</taxon>
        <taxon>Magnoliopsida</taxon>
        <taxon>eudicotyledons</taxon>
        <taxon>Gunneridae</taxon>
        <taxon>Pentapetalae</taxon>
        <taxon>rosids</taxon>
        <taxon>fabids</taxon>
        <taxon>Rosales</taxon>
        <taxon>Rosaceae</taxon>
        <taxon>Amygdaloideae</taxon>
        <taxon>Amygdaleae</taxon>
        <taxon>Prunus</taxon>
    </lineage>
</organism>
<reference evidence="1 2" key="1">
    <citation type="submission" date="2020-05" db="EMBL/GenBank/DDBJ databases">
        <authorList>
            <person name="Campoy J."/>
            <person name="Schneeberger K."/>
            <person name="Spophaly S."/>
        </authorList>
    </citation>
    <scope>NUCLEOTIDE SEQUENCE [LARGE SCALE GENOMIC DNA]</scope>
    <source>
        <strain evidence="1">PruArmRojPasFocal</strain>
    </source>
</reference>
<accession>A0A6J5TP39</accession>
<evidence type="ECO:0000313" key="2">
    <source>
        <dbReference type="Proteomes" id="UP000507222"/>
    </source>
</evidence>
<proteinExistence type="predicted"/>
<dbReference type="Proteomes" id="UP000507222">
    <property type="component" value="Unassembled WGS sequence"/>
</dbReference>
<gene>
    <name evidence="1" type="ORF">CURHAP_LOCUS8020</name>
</gene>
<dbReference type="AlphaFoldDB" id="A0A6J5TP39"/>
<dbReference type="EMBL" id="CAEKDK010000001">
    <property type="protein sequence ID" value="CAB4265830.1"/>
    <property type="molecule type" value="Genomic_DNA"/>
</dbReference>
<protein>
    <submittedName>
        <fullName evidence="1">Uncharacterized protein</fullName>
    </submittedName>
</protein>
<evidence type="ECO:0000313" key="1">
    <source>
        <dbReference type="EMBL" id="CAB4265830.1"/>
    </source>
</evidence>
<name>A0A6J5TP39_PRUAR</name>
<sequence>MQYLEDASFSLEVCQRAALMEIFPLPISPLLPLAKVHGFIGEPSRIWKLVILFLIKSRTFN</sequence>